<dbReference type="EMBL" id="JAMZMK010002863">
    <property type="protein sequence ID" value="KAI7754648.1"/>
    <property type="molecule type" value="Genomic_DNA"/>
</dbReference>
<feature type="transmembrane region" description="Helical" evidence="1">
    <location>
        <begin position="15"/>
        <end position="33"/>
    </location>
</feature>
<name>A0AAD5GWX3_AMBAR</name>
<protein>
    <submittedName>
        <fullName evidence="2">Uncharacterized protein</fullName>
    </submittedName>
</protein>
<keyword evidence="1" id="KW-1133">Transmembrane helix</keyword>
<gene>
    <name evidence="2" type="ORF">M8C21_030927</name>
</gene>
<sequence length="88" mass="9742">CRRLSSFTGIVSSSLPLLSVLGFSILFAAHLWLSPSAAGKEAIQLWAPRGITIIIWKRYRLNVCRLLKQNKGPLDAYHHPASSVNTNL</sequence>
<feature type="non-terminal residue" evidence="2">
    <location>
        <position position="88"/>
    </location>
</feature>
<organism evidence="2 3">
    <name type="scientific">Ambrosia artemisiifolia</name>
    <name type="common">Common ragweed</name>
    <dbReference type="NCBI Taxonomy" id="4212"/>
    <lineage>
        <taxon>Eukaryota</taxon>
        <taxon>Viridiplantae</taxon>
        <taxon>Streptophyta</taxon>
        <taxon>Embryophyta</taxon>
        <taxon>Tracheophyta</taxon>
        <taxon>Spermatophyta</taxon>
        <taxon>Magnoliopsida</taxon>
        <taxon>eudicotyledons</taxon>
        <taxon>Gunneridae</taxon>
        <taxon>Pentapetalae</taxon>
        <taxon>asterids</taxon>
        <taxon>campanulids</taxon>
        <taxon>Asterales</taxon>
        <taxon>Asteraceae</taxon>
        <taxon>Asteroideae</taxon>
        <taxon>Heliantheae alliance</taxon>
        <taxon>Heliantheae</taxon>
        <taxon>Ambrosia</taxon>
    </lineage>
</organism>
<dbReference type="Proteomes" id="UP001206925">
    <property type="component" value="Unassembled WGS sequence"/>
</dbReference>
<comment type="caution">
    <text evidence="2">The sequence shown here is derived from an EMBL/GenBank/DDBJ whole genome shotgun (WGS) entry which is preliminary data.</text>
</comment>
<accession>A0AAD5GWX3</accession>
<proteinExistence type="predicted"/>
<evidence type="ECO:0000256" key="1">
    <source>
        <dbReference type="SAM" id="Phobius"/>
    </source>
</evidence>
<keyword evidence="3" id="KW-1185">Reference proteome</keyword>
<reference evidence="2" key="1">
    <citation type="submission" date="2022-06" db="EMBL/GenBank/DDBJ databases">
        <title>Uncovering the hologenomic basis of an extraordinary plant invasion.</title>
        <authorList>
            <person name="Bieker V.C."/>
            <person name="Martin M.D."/>
            <person name="Gilbert T."/>
            <person name="Hodgins K."/>
            <person name="Battlay P."/>
            <person name="Petersen B."/>
            <person name="Wilson J."/>
        </authorList>
    </citation>
    <scope>NUCLEOTIDE SEQUENCE</scope>
    <source>
        <strain evidence="2">AA19_3_7</strain>
        <tissue evidence="2">Leaf</tissue>
    </source>
</reference>
<keyword evidence="1" id="KW-0472">Membrane</keyword>
<evidence type="ECO:0000313" key="2">
    <source>
        <dbReference type="EMBL" id="KAI7754648.1"/>
    </source>
</evidence>
<dbReference type="AlphaFoldDB" id="A0AAD5GWX3"/>
<evidence type="ECO:0000313" key="3">
    <source>
        <dbReference type="Proteomes" id="UP001206925"/>
    </source>
</evidence>
<keyword evidence="1" id="KW-0812">Transmembrane</keyword>